<comment type="caution">
    <text evidence="1">The sequence shown here is derived from an EMBL/GenBank/DDBJ whole genome shotgun (WGS) entry which is preliminary data.</text>
</comment>
<reference evidence="1 2" key="1">
    <citation type="journal article" date="2024" name="Nat. Commun.">
        <title>Phylogenomics reveals the evolutionary origins of lichenization in chlorophyte algae.</title>
        <authorList>
            <person name="Puginier C."/>
            <person name="Libourel C."/>
            <person name="Otte J."/>
            <person name="Skaloud P."/>
            <person name="Haon M."/>
            <person name="Grisel S."/>
            <person name="Petersen M."/>
            <person name="Berrin J.G."/>
            <person name="Delaux P.M."/>
            <person name="Dal Grande F."/>
            <person name="Keller J."/>
        </authorList>
    </citation>
    <scope>NUCLEOTIDE SEQUENCE [LARGE SCALE GENOMIC DNA]</scope>
    <source>
        <strain evidence="1 2">SAG 2523</strain>
    </source>
</reference>
<proteinExistence type="predicted"/>
<dbReference type="EMBL" id="JALJOV010000206">
    <property type="protein sequence ID" value="KAK9865916.1"/>
    <property type="molecule type" value="Genomic_DNA"/>
</dbReference>
<dbReference type="Proteomes" id="UP001485043">
    <property type="component" value="Unassembled WGS sequence"/>
</dbReference>
<accession>A0AAW1T822</accession>
<evidence type="ECO:0000313" key="1">
    <source>
        <dbReference type="EMBL" id="KAK9865916.1"/>
    </source>
</evidence>
<protein>
    <submittedName>
        <fullName evidence="1">Uncharacterized protein</fullName>
    </submittedName>
</protein>
<name>A0AAW1T822_9CHLO</name>
<gene>
    <name evidence="1" type="ORF">WJX84_008721</name>
</gene>
<dbReference type="AlphaFoldDB" id="A0AAW1T822"/>
<organism evidence="1 2">
    <name type="scientific">Apatococcus fuscideae</name>
    <dbReference type="NCBI Taxonomy" id="2026836"/>
    <lineage>
        <taxon>Eukaryota</taxon>
        <taxon>Viridiplantae</taxon>
        <taxon>Chlorophyta</taxon>
        <taxon>core chlorophytes</taxon>
        <taxon>Trebouxiophyceae</taxon>
        <taxon>Chlorellales</taxon>
        <taxon>Chlorellaceae</taxon>
        <taxon>Apatococcus</taxon>
    </lineage>
</organism>
<keyword evidence="2" id="KW-1185">Reference proteome</keyword>
<sequence>MDSGALLQAVRNKQYEMADWLLSHREDPEASDQMWKLAMHFGETHVLSFMEARGFLEQLHPIDLCIPVDVGDLLLVKHLVQTYLAFGLLPKALCQAIAATTAGGRMQHSLYHNYWHHREAAHPQHDEILAELYSQVITSHH</sequence>
<evidence type="ECO:0000313" key="2">
    <source>
        <dbReference type="Proteomes" id="UP001485043"/>
    </source>
</evidence>